<dbReference type="InterPro" id="IPR007863">
    <property type="entry name" value="Peptidase_M16_C"/>
</dbReference>
<evidence type="ECO:0000259" key="3">
    <source>
        <dbReference type="Pfam" id="PF00675"/>
    </source>
</evidence>
<dbReference type="PROSITE" id="PS00143">
    <property type="entry name" value="INSULINASE"/>
    <property type="match status" value="1"/>
</dbReference>
<reference evidence="6" key="1">
    <citation type="submission" date="2015-08" db="EMBL/GenBank/DDBJ databases">
        <title>Fjat-10028 dsm 16317.</title>
        <authorList>
            <person name="Liu B."/>
            <person name="Wang J."/>
            <person name="Zhu Y."/>
            <person name="Liu G."/>
            <person name="Chen Q."/>
            <person name="Chen Z."/>
            <person name="Lan J."/>
            <person name="Che J."/>
            <person name="Ge C."/>
            <person name="Shi H."/>
            <person name="Pan Z."/>
            <person name="Liu X."/>
        </authorList>
    </citation>
    <scope>NUCLEOTIDE SEQUENCE [LARGE SCALE GENOMIC DNA]</scope>
    <source>
        <strain evidence="6">DSM 16317</strain>
    </source>
</reference>
<dbReference type="STRING" id="263475.AMD00_12755"/>
<dbReference type="EMBL" id="LILB01000005">
    <property type="protein sequence ID" value="KOO49243.1"/>
    <property type="molecule type" value="Genomic_DNA"/>
</dbReference>
<keyword evidence="5" id="KW-0645">Protease</keyword>
<dbReference type="Proteomes" id="UP000036867">
    <property type="component" value="Unassembled WGS sequence"/>
</dbReference>
<comment type="caution">
    <text evidence="5">The sequence shown here is derived from an EMBL/GenBank/DDBJ whole genome shotgun (WGS) entry which is preliminary data.</text>
</comment>
<dbReference type="GO" id="GO:0006508">
    <property type="term" value="P:proteolysis"/>
    <property type="evidence" value="ECO:0007669"/>
    <property type="project" value="UniProtKB-KW"/>
</dbReference>
<dbReference type="PANTHER" id="PTHR11851">
    <property type="entry name" value="METALLOPROTEASE"/>
    <property type="match status" value="1"/>
</dbReference>
<dbReference type="GO" id="GO:0046872">
    <property type="term" value="F:metal ion binding"/>
    <property type="evidence" value="ECO:0007669"/>
    <property type="project" value="InterPro"/>
</dbReference>
<dbReference type="PATRIC" id="fig|263475.3.peg.3808"/>
<accession>A0A0M0LEU7</accession>
<dbReference type="RefSeq" id="WP_053417426.1">
    <property type="nucleotide sequence ID" value="NZ_LILB01000005.1"/>
</dbReference>
<organism evidence="5 6">
    <name type="scientific">Viridibacillus arvi</name>
    <dbReference type="NCBI Taxonomy" id="263475"/>
    <lineage>
        <taxon>Bacteria</taxon>
        <taxon>Bacillati</taxon>
        <taxon>Bacillota</taxon>
        <taxon>Bacilli</taxon>
        <taxon>Bacillales</taxon>
        <taxon>Caryophanaceae</taxon>
        <taxon>Viridibacillus</taxon>
    </lineage>
</organism>
<evidence type="ECO:0000313" key="5">
    <source>
        <dbReference type="EMBL" id="KOO49243.1"/>
    </source>
</evidence>
<dbReference type="SUPFAM" id="SSF63411">
    <property type="entry name" value="LuxS/MPP-like metallohydrolase"/>
    <property type="match status" value="2"/>
</dbReference>
<dbReference type="InterPro" id="IPR011765">
    <property type="entry name" value="Pept_M16_N"/>
</dbReference>
<dbReference type="InterPro" id="IPR050361">
    <property type="entry name" value="MPP/UQCRC_Complex"/>
</dbReference>
<dbReference type="Pfam" id="PF05193">
    <property type="entry name" value="Peptidase_M16_C"/>
    <property type="match status" value="1"/>
</dbReference>
<dbReference type="OrthoDB" id="9811314at2"/>
<dbReference type="Gene3D" id="3.30.830.10">
    <property type="entry name" value="Metalloenzyme, LuxS/M16 peptidase-like"/>
    <property type="match status" value="2"/>
</dbReference>
<gene>
    <name evidence="5" type="ORF">AMD00_12755</name>
</gene>
<proteinExistence type="inferred from homology"/>
<sequence>MVTKHICANGVRIVAEDIPHVRSVAMGIWVNVGSRYEQPHENGMTHFIEHMLFKGTDTRSAKDIAEQFDRIGGQLNAFTSKENTCYYAVVLDHHAEKAIEILSDMFFHSKFSPEDIDKERQVILEEIAMTEDAPDDDVDERLWQAMFPNNALGSPILGTTETLKTFNRENLLAYMHQHYRPEQVVVSVAGHLSPTLIQTIEKLFNQFPTTKSYEPTIFTSPTFVPAKIEKKSQVEQSHLALGYPGLSMQAPNLLSLVVLNSVLGDSMSSRLFQEVREEKALAYSVYSYYSAYQDAGAFVIYAGTSPHQLPLLQQTITRSIDTICREGITEKELLFAKEQLESNLLLGLETAYDFMSRNAKNELVFGYDRTIEKALAELKQVTVQSVNQIINDHLKQPFASSVITPAKGSN</sequence>
<dbReference type="PANTHER" id="PTHR11851:SF49">
    <property type="entry name" value="MITOCHONDRIAL-PROCESSING PEPTIDASE SUBUNIT ALPHA"/>
    <property type="match status" value="1"/>
</dbReference>
<name>A0A0M0LEU7_9BACL</name>
<dbReference type="FunFam" id="3.30.830.10:FF:000008">
    <property type="entry name" value="Mitochondrial-processing peptidase subunit beta"/>
    <property type="match status" value="1"/>
</dbReference>
<keyword evidence="5" id="KW-0378">Hydrolase</keyword>
<evidence type="ECO:0000259" key="4">
    <source>
        <dbReference type="Pfam" id="PF05193"/>
    </source>
</evidence>
<dbReference type="InterPro" id="IPR001431">
    <property type="entry name" value="Pept_M16_Zn_BS"/>
</dbReference>
<dbReference type="AlphaFoldDB" id="A0A0M0LEU7"/>
<feature type="domain" description="Peptidase M16 N-terminal" evidence="3">
    <location>
        <begin position="12"/>
        <end position="159"/>
    </location>
</feature>
<dbReference type="Pfam" id="PF00675">
    <property type="entry name" value="Peptidase_M16"/>
    <property type="match status" value="1"/>
</dbReference>
<comment type="similarity">
    <text evidence="1 2">Belongs to the peptidase M16 family.</text>
</comment>
<dbReference type="InterPro" id="IPR011249">
    <property type="entry name" value="Metalloenz_LuxS/M16"/>
</dbReference>
<evidence type="ECO:0000256" key="2">
    <source>
        <dbReference type="RuleBase" id="RU004447"/>
    </source>
</evidence>
<evidence type="ECO:0000313" key="6">
    <source>
        <dbReference type="Proteomes" id="UP000036867"/>
    </source>
</evidence>
<evidence type="ECO:0000256" key="1">
    <source>
        <dbReference type="ARBA" id="ARBA00007261"/>
    </source>
</evidence>
<dbReference type="GO" id="GO:0004222">
    <property type="term" value="F:metalloendopeptidase activity"/>
    <property type="evidence" value="ECO:0007669"/>
    <property type="project" value="InterPro"/>
</dbReference>
<feature type="domain" description="Peptidase M16 C-terminal" evidence="4">
    <location>
        <begin position="166"/>
        <end position="340"/>
    </location>
</feature>
<protein>
    <submittedName>
        <fullName evidence="5">Zinc protease</fullName>
    </submittedName>
</protein>
<keyword evidence="6" id="KW-1185">Reference proteome</keyword>
<dbReference type="GeneID" id="301136962"/>